<sequence>MGQLGGLSPGGSIAIGVLVGLISTSLQAIGLTLQRKSHMLEDEKSPYDLRRPPYKRRRWQVGMFMFVISNIVGSTIQITTLPLPVLSTLQASGLVFNTIFAALILGEPFTRYSIFGTVLVCIGAVMIGIFGTIGEPAHTLDQLLTLLGRRPFLLWMAGTAVFVAVTLLGARMLKLISSPGKTREWVMKYRIPMTHTPSFHGHHSPRIKALRGMMYGTVSGILSAHSLLVAKSAVELIVRTIIDRVNQFNRWQSWIILLGLVALALSQLYYMHSGLKLCSTSILYPYVFCIYNIIAILDGLIYFHQASRLSGLHAGLIALGTIILLSGVLCLSWRLELTTSHPGAVTVGPSPTTPLTSGLGMLEEQPTPPEYTYYPEDEETVAGERQPLLQRPQPQWKPPSPSHRHTRSLTHLSPKIRRNTQPSLETAEIWADLDDSEENLDLDPLTQPSSPLLPYSPTTTTLPHKRHHRKSNTPSYPSNTNSGKRRSSGHDDDNQSPSPSSSPPAAALNGQRQQQHVRRALRSSSGTWDLTSRRRRFVRRNRITSSSSEQPPVSRRVSSPLVIDYSRGGVQRDVSTIGRAYGGVDRPGPGAHGAHGDANEDLRSLDRSQFTGPLRWLGRWVGFRGMRGGDGDGGTNGGDNDGG</sequence>
<feature type="compositionally biased region" description="Low complexity" evidence="6">
    <location>
        <begin position="472"/>
        <end position="482"/>
    </location>
</feature>
<dbReference type="SUPFAM" id="SSF103481">
    <property type="entry name" value="Multidrug resistance efflux transporter EmrE"/>
    <property type="match status" value="1"/>
</dbReference>
<keyword evidence="4 7" id="KW-1133">Transmembrane helix</keyword>
<keyword evidence="2 7" id="KW-0812">Transmembrane</keyword>
<accession>A0A1B7NNA2</accession>
<evidence type="ECO:0000256" key="3">
    <source>
        <dbReference type="ARBA" id="ARBA00022824"/>
    </source>
</evidence>
<dbReference type="Gene3D" id="1.10.3730.20">
    <property type="match status" value="1"/>
</dbReference>
<feature type="compositionally biased region" description="Basic residues" evidence="6">
    <location>
        <begin position="402"/>
        <end position="418"/>
    </location>
</feature>
<organism evidence="8 9">
    <name type="scientific">Emergomyces africanus</name>
    <dbReference type="NCBI Taxonomy" id="1955775"/>
    <lineage>
        <taxon>Eukaryota</taxon>
        <taxon>Fungi</taxon>
        <taxon>Dikarya</taxon>
        <taxon>Ascomycota</taxon>
        <taxon>Pezizomycotina</taxon>
        <taxon>Eurotiomycetes</taxon>
        <taxon>Eurotiomycetidae</taxon>
        <taxon>Onygenales</taxon>
        <taxon>Ajellomycetaceae</taxon>
        <taxon>Emergomyces</taxon>
    </lineage>
</organism>
<evidence type="ECO:0000256" key="1">
    <source>
        <dbReference type="ARBA" id="ARBA00004477"/>
    </source>
</evidence>
<dbReference type="Pfam" id="PF05653">
    <property type="entry name" value="Mg_trans_NIPA"/>
    <property type="match status" value="1"/>
</dbReference>
<feature type="compositionally biased region" description="Low complexity" evidence="6">
    <location>
        <begin position="496"/>
        <end position="507"/>
    </location>
</feature>
<evidence type="ECO:0000313" key="9">
    <source>
        <dbReference type="Proteomes" id="UP000091918"/>
    </source>
</evidence>
<evidence type="ECO:0000256" key="2">
    <source>
        <dbReference type="ARBA" id="ARBA00022692"/>
    </source>
</evidence>
<feature type="transmembrane region" description="Helical" evidence="7">
    <location>
        <begin position="112"/>
        <end position="133"/>
    </location>
</feature>
<keyword evidence="9" id="KW-1185">Reference proteome</keyword>
<evidence type="ECO:0000313" key="8">
    <source>
        <dbReference type="EMBL" id="OAX78292.1"/>
    </source>
</evidence>
<feature type="region of interest" description="Disordered" evidence="6">
    <location>
        <begin position="439"/>
        <end position="559"/>
    </location>
</feature>
<keyword evidence="3" id="KW-0256">Endoplasmic reticulum</keyword>
<gene>
    <name evidence="8" type="ORF">ACJ72_07404</name>
</gene>
<feature type="transmembrane region" description="Helical" evidence="7">
    <location>
        <begin position="12"/>
        <end position="33"/>
    </location>
</feature>
<dbReference type="GO" id="GO:0016020">
    <property type="term" value="C:membrane"/>
    <property type="evidence" value="ECO:0007669"/>
    <property type="project" value="UniProtKB-SubCell"/>
</dbReference>
<dbReference type="Proteomes" id="UP000091918">
    <property type="component" value="Unassembled WGS sequence"/>
</dbReference>
<feature type="compositionally biased region" description="Basic residues" evidence="6">
    <location>
        <begin position="533"/>
        <end position="542"/>
    </location>
</feature>
<reference evidence="8 9" key="1">
    <citation type="submission" date="2015-07" db="EMBL/GenBank/DDBJ databases">
        <title>Emmonsia species relationships and genome sequence.</title>
        <authorList>
            <person name="Cuomo C.A."/>
            <person name="Schwartz I.S."/>
            <person name="Kenyon C."/>
            <person name="de Hoog G.S."/>
            <person name="Govender N.P."/>
            <person name="Botha A."/>
            <person name="Moreno L."/>
            <person name="de Vries M."/>
            <person name="Munoz J.F."/>
            <person name="Stielow J.B."/>
        </authorList>
    </citation>
    <scope>NUCLEOTIDE SEQUENCE [LARGE SCALE GENOMIC DNA]</scope>
    <source>
        <strain evidence="8 9">CBS 136260</strain>
    </source>
</reference>
<feature type="transmembrane region" description="Helical" evidence="7">
    <location>
        <begin position="59"/>
        <end position="79"/>
    </location>
</feature>
<evidence type="ECO:0000256" key="5">
    <source>
        <dbReference type="ARBA" id="ARBA00023136"/>
    </source>
</evidence>
<feature type="transmembrane region" description="Helical" evidence="7">
    <location>
        <begin position="153"/>
        <end position="173"/>
    </location>
</feature>
<keyword evidence="5 7" id="KW-0472">Membrane</keyword>
<protein>
    <submittedName>
        <fullName evidence="8">Uncharacterized protein</fullName>
    </submittedName>
</protein>
<dbReference type="InterPro" id="IPR008521">
    <property type="entry name" value="Mg_trans_NIPA"/>
</dbReference>
<name>A0A1B7NNA2_9EURO</name>
<feature type="region of interest" description="Disordered" evidence="6">
    <location>
        <begin position="585"/>
        <end position="606"/>
    </location>
</feature>
<dbReference type="PANTHER" id="PTHR12570:SF86">
    <property type="entry name" value="ADR321CP"/>
    <property type="match status" value="1"/>
</dbReference>
<comment type="caution">
    <text evidence="8">The sequence shown here is derived from an EMBL/GenBank/DDBJ whole genome shotgun (WGS) entry which is preliminary data.</text>
</comment>
<feature type="transmembrane region" description="Helical" evidence="7">
    <location>
        <begin position="251"/>
        <end position="270"/>
    </location>
</feature>
<proteinExistence type="predicted"/>
<comment type="subcellular location">
    <subcellularLocation>
        <location evidence="1">Endoplasmic reticulum membrane</location>
        <topology evidence="1">Multi-pass membrane protein</topology>
    </subcellularLocation>
</comment>
<evidence type="ECO:0000256" key="6">
    <source>
        <dbReference type="SAM" id="MobiDB-lite"/>
    </source>
</evidence>
<evidence type="ECO:0000256" key="4">
    <source>
        <dbReference type="ARBA" id="ARBA00022989"/>
    </source>
</evidence>
<dbReference type="FunFam" id="1.10.3730.20:FF:000012">
    <property type="entry name" value="DUF803 domain-containing protein"/>
    <property type="match status" value="1"/>
</dbReference>
<feature type="transmembrane region" description="Helical" evidence="7">
    <location>
        <begin position="85"/>
        <end position="105"/>
    </location>
</feature>
<feature type="transmembrane region" description="Helical" evidence="7">
    <location>
        <begin position="309"/>
        <end position="331"/>
    </location>
</feature>
<feature type="compositionally biased region" description="Low complexity" evidence="6">
    <location>
        <begin position="442"/>
        <end position="462"/>
    </location>
</feature>
<dbReference type="OrthoDB" id="2504919at2759"/>
<dbReference type="InterPro" id="IPR037185">
    <property type="entry name" value="EmrE-like"/>
</dbReference>
<feature type="region of interest" description="Disordered" evidence="6">
    <location>
        <begin position="389"/>
        <end position="423"/>
    </location>
</feature>
<evidence type="ECO:0000256" key="7">
    <source>
        <dbReference type="SAM" id="Phobius"/>
    </source>
</evidence>
<feature type="transmembrane region" description="Helical" evidence="7">
    <location>
        <begin position="282"/>
        <end position="303"/>
    </location>
</feature>
<dbReference type="GO" id="GO:0015095">
    <property type="term" value="F:magnesium ion transmembrane transporter activity"/>
    <property type="evidence" value="ECO:0007669"/>
    <property type="project" value="InterPro"/>
</dbReference>
<dbReference type="AlphaFoldDB" id="A0A1B7NNA2"/>
<feature type="compositionally biased region" description="Basic and acidic residues" evidence="6">
    <location>
        <begin position="594"/>
        <end position="606"/>
    </location>
</feature>
<dbReference type="PANTHER" id="PTHR12570">
    <property type="match status" value="1"/>
</dbReference>
<dbReference type="EMBL" id="LGUA01001614">
    <property type="protein sequence ID" value="OAX78292.1"/>
    <property type="molecule type" value="Genomic_DNA"/>
</dbReference>